<evidence type="ECO:0000256" key="5">
    <source>
        <dbReference type="ARBA" id="ARBA00011271"/>
    </source>
</evidence>
<dbReference type="RefSeq" id="WP_141292077.1">
    <property type="nucleotide sequence ID" value="NZ_BAAAEW010000003.1"/>
</dbReference>
<dbReference type="PANTHER" id="PTHR43345:SF5">
    <property type="entry name" value="3-ISOPROPYLMALATE DEHYDRATASE SMALL SUBUNIT"/>
    <property type="match status" value="1"/>
</dbReference>
<comment type="caution">
    <text evidence="12">The sequence shown here is derived from an EMBL/GenBank/DDBJ whole genome shotgun (WGS) entry which is preliminary data.</text>
</comment>
<dbReference type="Pfam" id="PF00694">
    <property type="entry name" value="Aconitase_C"/>
    <property type="match status" value="1"/>
</dbReference>
<evidence type="ECO:0000256" key="7">
    <source>
        <dbReference type="ARBA" id="ARBA00022430"/>
    </source>
</evidence>
<dbReference type="SUPFAM" id="SSF52016">
    <property type="entry name" value="LeuD/IlvD-like"/>
    <property type="match status" value="1"/>
</dbReference>
<dbReference type="PANTHER" id="PTHR43345">
    <property type="entry name" value="3-ISOPROPYLMALATE DEHYDRATASE SMALL SUBUNIT 2-RELATED-RELATED"/>
    <property type="match status" value="1"/>
</dbReference>
<dbReference type="InterPro" id="IPR004431">
    <property type="entry name" value="3-IsopropMal_deHydase_ssu"/>
</dbReference>
<evidence type="ECO:0000256" key="3">
    <source>
        <dbReference type="ARBA" id="ARBA00004729"/>
    </source>
</evidence>
<proteinExistence type="inferred from homology"/>
<name>A0ABN1JJ37_9BURK</name>
<dbReference type="Proteomes" id="UP001500279">
    <property type="component" value="Unassembled WGS sequence"/>
</dbReference>
<dbReference type="EMBL" id="BAAAEW010000003">
    <property type="protein sequence ID" value="GAA0740532.1"/>
    <property type="molecule type" value="Genomic_DNA"/>
</dbReference>
<evidence type="ECO:0000313" key="12">
    <source>
        <dbReference type="EMBL" id="GAA0740532.1"/>
    </source>
</evidence>
<evidence type="ECO:0000256" key="8">
    <source>
        <dbReference type="ARBA" id="ARBA00022605"/>
    </source>
</evidence>
<comment type="function">
    <text evidence="2">Catalyzes the isomerization between 2-isopropylmalate and 3-isopropylmalate, via the formation of 2-isopropylmaleate.</text>
</comment>
<keyword evidence="8" id="KW-0028">Amino-acid biosynthesis</keyword>
<evidence type="ECO:0000313" key="13">
    <source>
        <dbReference type="Proteomes" id="UP001500279"/>
    </source>
</evidence>
<evidence type="ECO:0000256" key="2">
    <source>
        <dbReference type="ARBA" id="ARBA00002695"/>
    </source>
</evidence>
<dbReference type="InterPro" id="IPR033940">
    <property type="entry name" value="IPMI_Swivel"/>
</dbReference>
<evidence type="ECO:0000256" key="4">
    <source>
        <dbReference type="ARBA" id="ARBA00009845"/>
    </source>
</evidence>
<comment type="pathway">
    <text evidence="3">Amino-acid biosynthesis; L-leucine biosynthesis; L-leucine from 3-methyl-2-oxobutanoate: step 2/4.</text>
</comment>
<dbReference type="NCBIfam" id="NF002458">
    <property type="entry name" value="PRK01641.1"/>
    <property type="match status" value="1"/>
</dbReference>
<gene>
    <name evidence="12" type="primary">leuD_1</name>
    <name evidence="12" type="ORF">GCM10009107_02230</name>
</gene>
<dbReference type="NCBIfam" id="TIGR00171">
    <property type="entry name" value="leuD"/>
    <property type="match status" value="1"/>
</dbReference>
<dbReference type="EC" id="4.2.1.33" evidence="6"/>
<evidence type="ECO:0000256" key="10">
    <source>
        <dbReference type="ARBA" id="ARBA00023304"/>
    </source>
</evidence>
<keyword evidence="9" id="KW-0456">Lyase</keyword>
<dbReference type="InterPro" id="IPR000573">
    <property type="entry name" value="AconitaseA/IPMdHydase_ssu_swvl"/>
</dbReference>
<dbReference type="InterPro" id="IPR015928">
    <property type="entry name" value="Aconitase/3IPM_dehydase_swvl"/>
</dbReference>
<keyword evidence="7" id="KW-0432">Leucine biosynthesis</keyword>
<evidence type="ECO:0000259" key="11">
    <source>
        <dbReference type="Pfam" id="PF00694"/>
    </source>
</evidence>
<keyword evidence="13" id="KW-1185">Reference proteome</keyword>
<comment type="catalytic activity">
    <reaction evidence="1">
        <text>(2R,3S)-3-isopropylmalate = (2S)-2-isopropylmalate</text>
        <dbReference type="Rhea" id="RHEA:32287"/>
        <dbReference type="ChEBI" id="CHEBI:1178"/>
        <dbReference type="ChEBI" id="CHEBI:35121"/>
        <dbReference type="EC" id="4.2.1.33"/>
    </reaction>
</comment>
<dbReference type="InterPro" id="IPR050075">
    <property type="entry name" value="LeuD"/>
</dbReference>
<evidence type="ECO:0000256" key="9">
    <source>
        <dbReference type="ARBA" id="ARBA00023239"/>
    </source>
</evidence>
<evidence type="ECO:0000256" key="6">
    <source>
        <dbReference type="ARBA" id="ARBA00011998"/>
    </source>
</evidence>
<comment type="similarity">
    <text evidence="4">Belongs to the LeuD family. LeuD type 1 subfamily.</text>
</comment>
<evidence type="ECO:0000256" key="1">
    <source>
        <dbReference type="ARBA" id="ARBA00000491"/>
    </source>
</evidence>
<accession>A0ABN1JJ37</accession>
<comment type="subunit">
    <text evidence="5">Heterodimer of LeuC and LeuD.</text>
</comment>
<dbReference type="Gene3D" id="3.20.19.10">
    <property type="entry name" value="Aconitase, domain 4"/>
    <property type="match status" value="1"/>
</dbReference>
<organism evidence="12 13">
    <name type="scientific">Ideonella azotifigens</name>
    <dbReference type="NCBI Taxonomy" id="513160"/>
    <lineage>
        <taxon>Bacteria</taxon>
        <taxon>Pseudomonadati</taxon>
        <taxon>Pseudomonadota</taxon>
        <taxon>Betaproteobacteria</taxon>
        <taxon>Burkholderiales</taxon>
        <taxon>Sphaerotilaceae</taxon>
        <taxon>Ideonella</taxon>
    </lineage>
</organism>
<protein>
    <recommendedName>
        <fullName evidence="6">3-isopropylmalate dehydratase</fullName>
        <ecNumber evidence="6">4.2.1.33</ecNumber>
    </recommendedName>
</protein>
<keyword evidence="10" id="KW-0100">Branched-chain amino acid biosynthesis</keyword>
<dbReference type="CDD" id="cd01577">
    <property type="entry name" value="IPMI_Swivel"/>
    <property type="match status" value="1"/>
</dbReference>
<feature type="domain" description="Aconitase A/isopropylmalate dehydratase small subunit swivel" evidence="11">
    <location>
        <begin position="15"/>
        <end position="124"/>
    </location>
</feature>
<reference evidence="12 13" key="1">
    <citation type="journal article" date="2019" name="Int. J. Syst. Evol. Microbiol.">
        <title>The Global Catalogue of Microorganisms (GCM) 10K type strain sequencing project: providing services to taxonomists for standard genome sequencing and annotation.</title>
        <authorList>
            <consortium name="The Broad Institute Genomics Platform"/>
            <consortium name="The Broad Institute Genome Sequencing Center for Infectious Disease"/>
            <person name="Wu L."/>
            <person name="Ma J."/>
        </authorList>
    </citation>
    <scope>NUCLEOTIDE SEQUENCE [LARGE SCALE GENOMIC DNA]</scope>
    <source>
        <strain evidence="12 13">JCM 15503</strain>
    </source>
</reference>
<sequence>MPETSTTAWITRAAPLPLANLDTDQIMPKQFLRGIDKAGLARGLLYDLRFDAHGQPRPECVLNQPAFADVDALIGGPNFGCGSSREHAVWGLLQYGVRAVIAPSFGEIFYSNAVNNRLLPVMVSPAHGQALLDQALACAVAGEGPLPLQIDLPALQVRCGTIEAPFALSPRHQRMLLQGLDMVGATLAHATQIEAFAARHFAAQPWLQDRAMLTQERLTAA</sequence>